<dbReference type="Pfam" id="PF00582">
    <property type="entry name" value="Usp"/>
    <property type="match status" value="1"/>
</dbReference>
<organism evidence="2 3">
    <name type="scientific">Candidatus Phycosocius spiralis</name>
    <dbReference type="NCBI Taxonomy" id="2815099"/>
    <lineage>
        <taxon>Bacteria</taxon>
        <taxon>Pseudomonadati</taxon>
        <taxon>Pseudomonadota</taxon>
        <taxon>Alphaproteobacteria</taxon>
        <taxon>Caulobacterales</taxon>
        <taxon>Caulobacterales incertae sedis</taxon>
        <taxon>Candidatus Phycosocius</taxon>
    </lineage>
</organism>
<dbReference type="Proteomes" id="UP001161064">
    <property type="component" value="Unassembled WGS sequence"/>
</dbReference>
<reference evidence="2" key="2">
    <citation type="journal article" date="2023" name="ISME Commun">
        <title>Characterization of a bloom-associated alphaproteobacterial lineage, 'Candidatus Phycosocius': insights into freshwater algal-bacterial interactions.</title>
        <authorList>
            <person name="Tanabe Y."/>
            <person name="Yamaguchi H."/>
            <person name="Yoshida M."/>
            <person name="Kai A."/>
            <person name="Okazaki Y."/>
        </authorList>
    </citation>
    <scope>NUCLEOTIDE SEQUENCE</scope>
    <source>
        <strain evidence="2">BOTRYCO-1</strain>
    </source>
</reference>
<accession>A0ABQ4PUZ6</accession>
<feature type="domain" description="UspA" evidence="1">
    <location>
        <begin position="8"/>
        <end position="104"/>
    </location>
</feature>
<sequence length="161" mass="16934">MDLQVGERKLLCIADDSPECRAAVYFGARRAANTHAILTILRVIEPLDPGLWSAMGEAMRDRMRNEAFDDLQGLAEVAQQATGITPELVVKEGILDQAIRAYIDTTPSVKTLLLAAASGRGGPGPLVAAAMRGGFGFGLRAVAIMIVPAGLSDADLSELAS</sequence>
<dbReference type="Gene3D" id="3.40.50.620">
    <property type="entry name" value="HUPs"/>
    <property type="match status" value="1"/>
</dbReference>
<dbReference type="SUPFAM" id="SSF52402">
    <property type="entry name" value="Adenine nucleotide alpha hydrolases-like"/>
    <property type="match status" value="1"/>
</dbReference>
<dbReference type="InterPro" id="IPR006016">
    <property type="entry name" value="UspA"/>
</dbReference>
<keyword evidence="3" id="KW-1185">Reference proteome</keyword>
<evidence type="ECO:0000313" key="2">
    <source>
        <dbReference type="EMBL" id="GIU66803.1"/>
    </source>
</evidence>
<evidence type="ECO:0000313" key="3">
    <source>
        <dbReference type="Proteomes" id="UP001161064"/>
    </source>
</evidence>
<comment type="caution">
    <text evidence="2">The sequence shown here is derived from an EMBL/GenBank/DDBJ whole genome shotgun (WGS) entry which is preliminary data.</text>
</comment>
<proteinExistence type="predicted"/>
<dbReference type="InterPro" id="IPR014729">
    <property type="entry name" value="Rossmann-like_a/b/a_fold"/>
</dbReference>
<evidence type="ECO:0000259" key="1">
    <source>
        <dbReference type="Pfam" id="PF00582"/>
    </source>
</evidence>
<reference evidence="2" key="1">
    <citation type="submission" date="2021-05" db="EMBL/GenBank/DDBJ databases">
        <authorList>
            <person name="Tanabe Y."/>
        </authorList>
    </citation>
    <scope>NUCLEOTIDE SEQUENCE</scope>
    <source>
        <strain evidence="2">BOTRYCO-1</strain>
    </source>
</reference>
<gene>
    <name evidence="2" type="ORF">PsB1_0957</name>
</gene>
<name>A0ABQ4PUZ6_9PROT</name>
<protein>
    <submittedName>
        <fullName evidence="2">Universal stress protein A</fullName>
    </submittedName>
</protein>
<dbReference type="RefSeq" id="WP_284359436.1">
    <property type="nucleotide sequence ID" value="NZ_BPFZ01000004.1"/>
</dbReference>
<dbReference type="EMBL" id="BPFZ01000004">
    <property type="protein sequence ID" value="GIU66803.1"/>
    <property type="molecule type" value="Genomic_DNA"/>
</dbReference>